<dbReference type="AlphaFoldDB" id="A0AAU9Q0S2"/>
<organism evidence="1 2">
    <name type="scientific">Vibrio owensii</name>
    <dbReference type="NCBI Taxonomy" id="696485"/>
    <lineage>
        <taxon>Bacteria</taxon>
        <taxon>Pseudomonadati</taxon>
        <taxon>Pseudomonadota</taxon>
        <taxon>Gammaproteobacteria</taxon>
        <taxon>Vibrionales</taxon>
        <taxon>Vibrionaceae</taxon>
        <taxon>Vibrio</taxon>
    </lineage>
</organism>
<comment type="caution">
    <text evidence="1">The sequence shown here is derived from an EMBL/GenBank/DDBJ whole genome shotgun (WGS) entry which is preliminary data.</text>
</comment>
<dbReference type="Proteomes" id="UP001295420">
    <property type="component" value="Unassembled WGS sequence"/>
</dbReference>
<dbReference type="RefSeq" id="WP_180825345.1">
    <property type="nucleotide sequence ID" value="NZ_CAKMTQ010000001.1"/>
</dbReference>
<evidence type="ECO:0000313" key="2">
    <source>
        <dbReference type="Proteomes" id="UP001295420"/>
    </source>
</evidence>
<name>A0AAU9Q0S2_9VIBR</name>
<gene>
    <name evidence="1" type="ORF">THF1D04_10566</name>
</gene>
<dbReference type="EMBL" id="CAKMTQ010000001">
    <property type="protein sequence ID" value="CAH1520986.1"/>
    <property type="molecule type" value="Genomic_DNA"/>
</dbReference>
<protein>
    <submittedName>
        <fullName evidence="1">Uncharacterized protein</fullName>
    </submittedName>
</protein>
<evidence type="ECO:0000313" key="1">
    <source>
        <dbReference type="EMBL" id="CAH1520986.1"/>
    </source>
</evidence>
<proteinExistence type="predicted"/>
<sequence length="148" mass="16872">MDKVRRLSLKLGLSTFAALSVPWYLSLGTYFSSYTHFKDSGLEVLVTAKSGMYKAIKIYEGKVYKVDSGIYATIGTSMYFLTLGESYLDGLEPDFAEKVVDIDMELYSPGMTPVKLLEKEGRWVGKMQKADQEIYLDEIIFSGRKDWW</sequence>
<reference evidence="1" key="1">
    <citation type="submission" date="2022-01" db="EMBL/GenBank/DDBJ databases">
        <authorList>
            <person name="Lagorce A."/>
        </authorList>
    </citation>
    <scope>NUCLEOTIDE SEQUENCE</scope>
    <source>
        <strain evidence="1">Th15_F1_D04</strain>
    </source>
</reference>
<accession>A0AAU9Q0S2</accession>